<gene>
    <name evidence="1" type="ORF">HGM15179_019409</name>
</gene>
<proteinExistence type="predicted"/>
<evidence type="ECO:0000313" key="1">
    <source>
        <dbReference type="EMBL" id="TRZ07702.1"/>
    </source>
</evidence>
<dbReference type="OrthoDB" id="9399791at2759"/>
<sequence length="132" mass="15008">MSKDHATEKHSINEQVDKDAKTGIGQVDLDWEKKGELFIAQWAHETSGHLGRDATYRWACDQGVDLTMDAIAQVIHECEMCCNQASHMSIILEQRAVAGFPIWRGLENLLYWTIAMNMPRQELHTRHGGGIY</sequence>
<dbReference type="EMBL" id="SWJQ01001663">
    <property type="protein sequence ID" value="TRZ07702.1"/>
    <property type="molecule type" value="Genomic_DNA"/>
</dbReference>
<keyword evidence="2" id="KW-1185">Reference proteome</keyword>
<dbReference type="Proteomes" id="UP000796761">
    <property type="component" value="Unassembled WGS sequence"/>
</dbReference>
<accession>A0A8K1FXL6</accession>
<evidence type="ECO:0008006" key="3">
    <source>
        <dbReference type="Google" id="ProtNLM"/>
    </source>
</evidence>
<dbReference type="AlphaFoldDB" id="A0A8K1FXL6"/>
<name>A0A8K1FXL6_9PASS</name>
<comment type="caution">
    <text evidence="1">The sequence shown here is derived from an EMBL/GenBank/DDBJ whole genome shotgun (WGS) entry which is preliminary data.</text>
</comment>
<organism evidence="1 2">
    <name type="scientific">Zosterops borbonicus</name>
    <dbReference type="NCBI Taxonomy" id="364589"/>
    <lineage>
        <taxon>Eukaryota</taxon>
        <taxon>Metazoa</taxon>
        <taxon>Chordata</taxon>
        <taxon>Craniata</taxon>
        <taxon>Vertebrata</taxon>
        <taxon>Euteleostomi</taxon>
        <taxon>Archelosauria</taxon>
        <taxon>Archosauria</taxon>
        <taxon>Dinosauria</taxon>
        <taxon>Saurischia</taxon>
        <taxon>Theropoda</taxon>
        <taxon>Coelurosauria</taxon>
        <taxon>Aves</taxon>
        <taxon>Neognathae</taxon>
        <taxon>Neoaves</taxon>
        <taxon>Telluraves</taxon>
        <taxon>Australaves</taxon>
        <taxon>Passeriformes</taxon>
        <taxon>Sylvioidea</taxon>
        <taxon>Zosteropidae</taxon>
        <taxon>Zosterops</taxon>
    </lineage>
</organism>
<reference evidence="1" key="1">
    <citation type="submission" date="2019-04" db="EMBL/GenBank/DDBJ databases">
        <title>Genome assembly of Zosterops borbonicus 15179.</title>
        <authorList>
            <person name="Leroy T."/>
            <person name="Anselmetti Y."/>
            <person name="Tilak M.-K."/>
            <person name="Nabholz B."/>
        </authorList>
    </citation>
    <scope>NUCLEOTIDE SEQUENCE</scope>
    <source>
        <strain evidence="1">HGM_15179</strain>
        <tissue evidence="1">Muscle</tissue>
    </source>
</reference>
<evidence type="ECO:0000313" key="2">
    <source>
        <dbReference type="Proteomes" id="UP000796761"/>
    </source>
</evidence>
<protein>
    <recommendedName>
        <fullName evidence="3">Integrase zinc-binding domain-containing protein</fullName>
    </recommendedName>
</protein>